<accession>A0A939EN15</accession>
<sequence length="274" mass="28331">MIAPSSPQSARATVQPHKEGTLGWLVIDNPSRRNALNLTMWTQLAQAAQQLDQDSSIRAVVVCGAADPDGAGDFSAGADISEFEATRSSADSAKAYDAANLAAFAALRSLSKPTVALIRGNCLGGGLGLALACDIRIAASTARFCLPPAKLGLAYPVEAIADVVAAIGPAWTKRLIFTGERIDAARALQIGLVQDVHPEADLVDALAALTNQIIANAPLSQAAGKLAVAASLAGTSPELLATAHSAARACYESRDFAEGRTAFLQKRKPDFNGD</sequence>
<organism evidence="3 4">
    <name type="scientific">Roseibium limicola</name>
    <dbReference type="NCBI Taxonomy" id="2816037"/>
    <lineage>
        <taxon>Bacteria</taxon>
        <taxon>Pseudomonadati</taxon>
        <taxon>Pseudomonadota</taxon>
        <taxon>Alphaproteobacteria</taxon>
        <taxon>Hyphomicrobiales</taxon>
        <taxon>Stappiaceae</taxon>
        <taxon>Roseibium</taxon>
    </lineage>
</organism>
<name>A0A939EN15_9HYPH</name>
<proteinExistence type="inferred from homology"/>
<dbReference type="PROSITE" id="PS00166">
    <property type="entry name" value="ENOYL_COA_HYDRATASE"/>
    <property type="match status" value="1"/>
</dbReference>
<dbReference type="GO" id="GO:0003824">
    <property type="term" value="F:catalytic activity"/>
    <property type="evidence" value="ECO:0007669"/>
    <property type="project" value="InterPro"/>
</dbReference>
<evidence type="ECO:0000256" key="1">
    <source>
        <dbReference type="ARBA" id="ARBA00005254"/>
    </source>
</evidence>
<evidence type="ECO:0000313" key="4">
    <source>
        <dbReference type="Proteomes" id="UP000664779"/>
    </source>
</evidence>
<gene>
    <name evidence="3" type="ORF">J0X15_06615</name>
</gene>
<dbReference type="PANTHER" id="PTHR42964:SF1">
    <property type="entry name" value="POLYKETIDE BIOSYNTHESIS ENOYL-COA HYDRATASE PKSH-RELATED"/>
    <property type="match status" value="1"/>
</dbReference>
<dbReference type="Gene3D" id="3.90.226.10">
    <property type="entry name" value="2-enoyl-CoA Hydratase, Chain A, domain 1"/>
    <property type="match status" value="1"/>
</dbReference>
<dbReference type="SUPFAM" id="SSF52096">
    <property type="entry name" value="ClpP/crotonase"/>
    <property type="match status" value="1"/>
</dbReference>
<dbReference type="EMBL" id="JAFLNF010000002">
    <property type="protein sequence ID" value="MBO0344882.1"/>
    <property type="molecule type" value="Genomic_DNA"/>
</dbReference>
<evidence type="ECO:0000256" key="2">
    <source>
        <dbReference type="RuleBase" id="RU003707"/>
    </source>
</evidence>
<comment type="similarity">
    <text evidence="1 2">Belongs to the enoyl-CoA hydratase/isomerase family.</text>
</comment>
<dbReference type="PANTHER" id="PTHR42964">
    <property type="entry name" value="ENOYL-COA HYDRATASE"/>
    <property type="match status" value="1"/>
</dbReference>
<comment type="caution">
    <text evidence="3">The sequence shown here is derived from an EMBL/GenBank/DDBJ whole genome shotgun (WGS) entry which is preliminary data.</text>
</comment>
<keyword evidence="4" id="KW-1185">Reference proteome</keyword>
<reference evidence="3" key="1">
    <citation type="submission" date="2021-03" db="EMBL/GenBank/DDBJ databases">
        <title>Roseibium sp. CAU 1637 isolated from Incheon.</title>
        <authorList>
            <person name="Kim W."/>
        </authorList>
    </citation>
    <scope>NUCLEOTIDE SEQUENCE</scope>
    <source>
        <strain evidence="3">CAU 1637</strain>
    </source>
</reference>
<dbReference type="Proteomes" id="UP000664779">
    <property type="component" value="Unassembled WGS sequence"/>
</dbReference>
<dbReference type="GO" id="GO:0008300">
    <property type="term" value="P:isoprenoid catabolic process"/>
    <property type="evidence" value="ECO:0007669"/>
    <property type="project" value="TreeGrafter"/>
</dbReference>
<dbReference type="InterPro" id="IPR029045">
    <property type="entry name" value="ClpP/crotonase-like_dom_sf"/>
</dbReference>
<dbReference type="InterPro" id="IPR001753">
    <property type="entry name" value="Enoyl-CoA_hydra/iso"/>
</dbReference>
<evidence type="ECO:0000313" key="3">
    <source>
        <dbReference type="EMBL" id="MBO0344882.1"/>
    </source>
</evidence>
<dbReference type="InterPro" id="IPR051683">
    <property type="entry name" value="Enoyl-CoA_Hydratase/Isomerase"/>
</dbReference>
<protein>
    <submittedName>
        <fullName evidence="3">Enoyl-CoA hydratase/isomerase family protein</fullName>
    </submittedName>
</protein>
<dbReference type="InterPro" id="IPR018376">
    <property type="entry name" value="Enoyl-CoA_hyd/isom_CS"/>
</dbReference>
<dbReference type="CDD" id="cd06558">
    <property type="entry name" value="crotonase-like"/>
    <property type="match status" value="1"/>
</dbReference>
<dbReference type="AlphaFoldDB" id="A0A939EN15"/>
<dbReference type="Pfam" id="PF00378">
    <property type="entry name" value="ECH_1"/>
    <property type="match status" value="1"/>
</dbReference>
<dbReference type="Gene3D" id="1.10.12.10">
    <property type="entry name" value="Lyase 2-enoyl-coa Hydratase, Chain A, domain 2"/>
    <property type="match status" value="1"/>
</dbReference>
<dbReference type="InterPro" id="IPR014748">
    <property type="entry name" value="Enoyl-CoA_hydra_C"/>
</dbReference>